<dbReference type="Proteomes" id="UP000828941">
    <property type="component" value="Chromosome 12"/>
</dbReference>
<evidence type="ECO:0000313" key="2">
    <source>
        <dbReference type="Proteomes" id="UP000828941"/>
    </source>
</evidence>
<reference evidence="1 2" key="1">
    <citation type="journal article" date="2022" name="DNA Res.">
        <title>Chromosomal-level genome assembly of the orchid tree Bauhinia variegata (Leguminosae; Cercidoideae) supports the allotetraploid origin hypothesis of Bauhinia.</title>
        <authorList>
            <person name="Zhong Y."/>
            <person name="Chen Y."/>
            <person name="Zheng D."/>
            <person name="Pang J."/>
            <person name="Liu Y."/>
            <person name="Luo S."/>
            <person name="Meng S."/>
            <person name="Qian L."/>
            <person name="Wei D."/>
            <person name="Dai S."/>
            <person name="Zhou R."/>
        </authorList>
    </citation>
    <scope>NUCLEOTIDE SEQUENCE [LARGE SCALE GENOMIC DNA]</scope>
    <source>
        <strain evidence="1">BV-YZ2020</strain>
    </source>
</reference>
<name>A0ACB9LAX2_BAUVA</name>
<protein>
    <submittedName>
        <fullName evidence="1">Uncharacterized protein</fullName>
    </submittedName>
</protein>
<keyword evidence="2" id="KW-1185">Reference proteome</keyword>
<proteinExistence type="predicted"/>
<comment type="caution">
    <text evidence="1">The sequence shown here is derived from an EMBL/GenBank/DDBJ whole genome shotgun (WGS) entry which is preliminary data.</text>
</comment>
<dbReference type="EMBL" id="CM039437">
    <property type="protein sequence ID" value="KAI4306744.1"/>
    <property type="molecule type" value="Genomic_DNA"/>
</dbReference>
<accession>A0ACB9LAX2</accession>
<evidence type="ECO:0000313" key="1">
    <source>
        <dbReference type="EMBL" id="KAI4306744.1"/>
    </source>
</evidence>
<gene>
    <name evidence="1" type="ORF">L6164_029997</name>
</gene>
<organism evidence="1 2">
    <name type="scientific">Bauhinia variegata</name>
    <name type="common">Purple orchid tree</name>
    <name type="synonym">Phanera variegata</name>
    <dbReference type="NCBI Taxonomy" id="167791"/>
    <lineage>
        <taxon>Eukaryota</taxon>
        <taxon>Viridiplantae</taxon>
        <taxon>Streptophyta</taxon>
        <taxon>Embryophyta</taxon>
        <taxon>Tracheophyta</taxon>
        <taxon>Spermatophyta</taxon>
        <taxon>Magnoliopsida</taxon>
        <taxon>eudicotyledons</taxon>
        <taxon>Gunneridae</taxon>
        <taxon>Pentapetalae</taxon>
        <taxon>rosids</taxon>
        <taxon>fabids</taxon>
        <taxon>Fabales</taxon>
        <taxon>Fabaceae</taxon>
        <taxon>Cercidoideae</taxon>
        <taxon>Cercideae</taxon>
        <taxon>Bauhiniinae</taxon>
        <taxon>Bauhinia</taxon>
    </lineage>
</organism>
<sequence>MFQEEGSSSVTSSPLQFFSMMSFSPSLGSPYPWLRELKSEERGLYLIHLLLTCANHVAAGSLENANVALEQISQLASPDGDTMQRIAAYFAEALADRILKTWSGLHKALNSTRIVMVSEEILVQKLFFELFPFLKVAFVLTNQAIVEAMEGEKMVHIIDLNAAEPAQWIALLQVLSARPEGPPHLRITGVHQQKEILEQMGHRLTEEAEKLDIPFQFNPVVSKLENLDFDKLRVKTGEALAISSILQLHSLLALEDEALRRKSPLLSKSSNGIHLQRVLPMNQNTLGDLLEKDMVNGYSPSPDSASSSPASINASMSMEGFLNALWGLSPKVMVVTEQDSNHNGSTLMERLLEALYSYAALFDCLESTVSRASMERLKVEKMLFGEEIKSIIACEGAERKERHEKLEKWLQRLDLAGFGNVPLSYYGMLQARRLLQSYGCEGYKMREENGSVVICWQDRTLFSISAWRSRK</sequence>